<comment type="similarity">
    <text evidence="2">Belongs to the TonB family.</text>
</comment>
<feature type="domain" description="TonB C-terminal" evidence="11">
    <location>
        <begin position="139"/>
        <end position="229"/>
    </location>
</feature>
<dbReference type="EMBL" id="QSFT01000009">
    <property type="protein sequence ID" value="RHA76767.1"/>
    <property type="molecule type" value="Genomic_DNA"/>
</dbReference>
<evidence type="ECO:0000256" key="6">
    <source>
        <dbReference type="ARBA" id="ARBA00022692"/>
    </source>
</evidence>
<comment type="caution">
    <text evidence="12">The sequence shown here is derived from an EMBL/GenBank/DDBJ whole genome shotgun (WGS) entry which is preliminary data.</text>
</comment>
<dbReference type="SUPFAM" id="SSF74653">
    <property type="entry name" value="TolA/TonB C-terminal domain"/>
    <property type="match status" value="1"/>
</dbReference>
<dbReference type="GO" id="GO:0098797">
    <property type="term" value="C:plasma membrane protein complex"/>
    <property type="evidence" value="ECO:0007669"/>
    <property type="project" value="TreeGrafter"/>
</dbReference>
<evidence type="ECO:0000256" key="9">
    <source>
        <dbReference type="ARBA" id="ARBA00023136"/>
    </source>
</evidence>
<evidence type="ECO:0000313" key="12">
    <source>
        <dbReference type="EMBL" id="RHA76767.1"/>
    </source>
</evidence>
<keyword evidence="8 10" id="KW-1133">Transmembrane helix</keyword>
<comment type="subcellular location">
    <subcellularLocation>
        <location evidence="1">Cell inner membrane</location>
        <topology evidence="1">Single-pass membrane protein</topology>
        <orientation evidence="1">Periplasmic side</orientation>
    </subcellularLocation>
</comment>
<dbReference type="InterPro" id="IPR051045">
    <property type="entry name" value="TonB-dependent_transducer"/>
</dbReference>
<dbReference type="NCBIfam" id="TIGR01352">
    <property type="entry name" value="tonB_Cterm"/>
    <property type="match status" value="1"/>
</dbReference>
<dbReference type="GO" id="GO:0015031">
    <property type="term" value="P:protein transport"/>
    <property type="evidence" value="ECO:0007669"/>
    <property type="project" value="UniProtKB-KW"/>
</dbReference>
<dbReference type="Proteomes" id="UP000283855">
    <property type="component" value="Unassembled WGS sequence"/>
</dbReference>
<keyword evidence="3" id="KW-0813">Transport</keyword>
<protein>
    <submittedName>
        <fullName evidence="12">Energy transducer TonB</fullName>
    </submittedName>
</protein>
<dbReference type="Gene3D" id="3.30.1150.10">
    <property type="match status" value="1"/>
</dbReference>
<evidence type="ECO:0000256" key="7">
    <source>
        <dbReference type="ARBA" id="ARBA00022927"/>
    </source>
</evidence>
<dbReference type="InterPro" id="IPR006260">
    <property type="entry name" value="TonB/TolA_C"/>
</dbReference>
<reference evidence="12 13" key="1">
    <citation type="submission" date="2018-08" db="EMBL/GenBank/DDBJ databases">
        <title>A genome reference for cultivated species of the human gut microbiota.</title>
        <authorList>
            <person name="Zou Y."/>
            <person name="Xue W."/>
            <person name="Luo G."/>
        </authorList>
    </citation>
    <scope>NUCLEOTIDE SEQUENCE [LARGE SCALE GENOMIC DNA]</scope>
    <source>
        <strain evidence="12 13">AM42-38</strain>
    </source>
</reference>
<evidence type="ECO:0000256" key="8">
    <source>
        <dbReference type="ARBA" id="ARBA00022989"/>
    </source>
</evidence>
<dbReference type="GO" id="GO:0055085">
    <property type="term" value="P:transmembrane transport"/>
    <property type="evidence" value="ECO:0007669"/>
    <property type="project" value="InterPro"/>
</dbReference>
<gene>
    <name evidence="12" type="ORF">DW921_05895</name>
</gene>
<proteinExistence type="inferred from homology"/>
<dbReference type="Pfam" id="PF03544">
    <property type="entry name" value="TonB_C"/>
    <property type="match status" value="1"/>
</dbReference>
<evidence type="ECO:0000256" key="3">
    <source>
        <dbReference type="ARBA" id="ARBA00022448"/>
    </source>
</evidence>
<keyword evidence="5" id="KW-0997">Cell inner membrane</keyword>
<dbReference type="InterPro" id="IPR003538">
    <property type="entry name" value="TonB"/>
</dbReference>
<organism evidence="12 13">
    <name type="scientific">Phocaeicola coprophilus</name>
    <dbReference type="NCBI Taxonomy" id="387090"/>
    <lineage>
        <taxon>Bacteria</taxon>
        <taxon>Pseudomonadati</taxon>
        <taxon>Bacteroidota</taxon>
        <taxon>Bacteroidia</taxon>
        <taxon>Bacteroidales</taxon>
        <taxon>Bacteroidaceae</taxon>
        <taxon>Phocaeicola</taxon>
    </lineage>
</organism>
<dbReference type="GeneID" id="78403328"/>
<evidence type="ECO:0000256" key="10">
    <source>
        <dbReference type="SAM" id="Phobius"/>
    </source>
</evidence>
<keyword evidence="4" id="KW-1003">Cell membrane</keyword>
<keyword evidence="7" id="KW-0653">Protein transport</keyword>
<evidence type="ECO:0000256" key="2">
    <source>
        <dbReference type="ARBA" id="ARBA00006555"/>
    </source>
</evidence>
<dbReference type="InterPro" id="IPR037682">
    <property type="entry name" value="TonB_C"/>
</dbReference>
<dbReference type="RefSeq" id="WP_008143510.1">
    <property type="nucleotide sequence ID" value="NZ_CABJGD010000009.1"/>
</dbReference>
<keyword evidence="6 10" id="KW-0812">Transmembrane</keyword>
<dbReference type="GO" id="GO:0030288">
    <property type="term" value="C:outer membrane-bounded periplasmic space"/>
    <property type="evidence" value="ECO:0007669"/>
    <property type="project" value="InterPro"/>
</dbReference>
<dbReference type="PROSITE" id="PS52015">
    <property type="entry name" value="TONB_CTD"/>
    <property type="match status" value="1"/>
</dbReference>
<keyword evidence="9 10" id="KW-0472">Membrane</keyword>
<dbReference type="PANTHER" id="PTHR33446:SF2">
    <property type="entry name" value="PROTEIN TONB"/>
    <property type="match status" value="1"/>
</dbReference>
<evidence type="ECO:0000256" key="5">
    <source>
        <dbReference type="ARBA" id="ARBA00022519"/>
    </source>
</evidence>
<evidence type="ECO:0000256" key="1">
    <source>
        <dbReference type="ARBA" id="ARBA00004383"/>
    </source>
</evidence>
<evidence type="ECO:0000313" key="13">
    <source>
        <dbReference type="Proteomes" id="UP000283855"/>
    </source>
</evidence>
<dbReference type="AlphaFoldDB" id="A0A413T1Q8"/>
<feature type="transmembrane region" description="Helical" evidence="10">
    <location>
        <begin position="20"/>
        <end position="37"/>
    </location>
</feature>
<sequence length="229" mass="25821">MEVKKSPKADLEGKKTTGLLIGYVLILAVMFVAFEWTDRDKQVTTDTGIVGPIFEEEMIPITEQEEKQPEQAPPPEAPKVEEVLQIADNDANVQETDIASSEETGQAVEIKYTPVEVEEEEPEEEEIFQVVEEQASFPGGYGECLKWLQKNMNYPQIAQENGVQGQVVVRFVVNKDGSIVDPVVVRSVDPYLDKEALRVVKLMPKWNPGKQRGKAVRCMFTLPVRFRLQ</sequence>
<evidence type="ECO:0000259" key="11">
    <source>
        <dbReference type="PROSITE" id="PS52015"/>
    </source>
</evidence>
<dbReference type="GO" id="GO:0031992">
    <property type="term" value="F:energy transducer activity"/>
    <property type="evidence" value="ECO:0007669"/>
    <property type="project" value="InterPro"/>
</dbReference>
<evidence type="ECO:0000256" key="4">
    <source>
        <dbReference type="ARBA" id="ARBA00022475"/>
    </source>
</evidence>
<dbReference type="PANTHER" id="PTHR33446">
    <property type="entry name" value="PROTEIN TONB-RELATED"/>
    <property type="match status" value="1"/>
</dbReference>
<dbReference type="FunFam" id="3.30.1150.10:FF:000002">
    <property type="entry name" value="Energy transducer TonB"/>
    <property type="match status" value="1"/>
</dbReference>
<name>A0A413T1Q8_9BACT</name>
<dbReference type="GO" id="GO:0015891">
    <property type="term" value="P:siderophore transport"/>
    <property type="evidence" value="ECO:0007669"/>
    <property type="project" value="InterPro"/>
</dbReference>
<dbReference type="PRINTS" id="PR01374">
    <property type="entry name" value="TONBPROTEIN"/>
</dbReference>
<accession>A0A413T1Q8</accession>